<keyword evidence="6" id="KW-0175">Coiled coil</keyword>
<feature type="compositionally biased region" description="Basic residues" evidence="8">
    <location>
        <begin position="144"/>
        <end position="154"/>
    </location>
</feature>
<dbReference type="GO" id="GO:0030496">
    <property type="term" value="C:midbody"/>
    <property type="evidence" value="ECO:0007669"/>
    <property type="project" value="UniProtKB-SubCell"/>
</dbReference>
<dbReference type="Gene3D" id="1.10.238.10">
    <property type="entry name" value="EF-hand"/>
    <property type="match status" value="1"/>
</dbReference>
<keyword evidence="4" id="KW-0813">Transport</keyword>
<evidence type="ECO:0000256" key="4">
    <source>
        <dbReference type="ARBA" id="ARBA00022448"/>
    </source>
</evidence>
<organism evidence="10">
    <name type="scientific">Phallusia mammillata</name>
    <dbReference type="NCBI Taxonomy" id="59560"/>
    <lineage>
        <taxon>Eukaryota</taxon>
        <taxon>Metazoa</taxon>
        <taxon>Chordata</taxon>
        <taxon>Tunicata</taxon>
        <taxon>Ascidiacea</taxon>
        <taxon>Phlebobranchia</taxon>
        <taxon>Ascidiidae</taxon>
        <taxon>Phallusia</taxon>
    </lineage>
</organism>
<feature type="region of interest" description="Disordered" evidence="8">
    <location>
        <begin position="119"/>
        <end position="186"/>
    </location>
</feature>
<gene>
    <name evidence="10" type="primary">Rab11fip3</name>
</gene>
<feature type="domain" description="FIP-RBD" evidence="9">
    <location>
        <begin position="405"/>
        <end position="467"/>
    </location>
</feature>
<dbReference type="PANTHER" id="PTHR15726:SF7">
    <property type="entry name" value="NUCLEAR FALLOUT, ISOFORM J"/>
    <property type="match status" value="1"/>
</dbReference>
<evidence type="ECO:0000256" key="1">
    <source>
        <dbReference type="ARBA" id="ARBA00004214"/>
    </source>
</evidence>
<evidence type="ECO:0000256" key="6">
    <source>
        <dbReference type="ARBA" id="ARBA00023054"/>
    </source>
</evidence>
<evidence type="ECO:0000256" key="5">
    <source>
        <dbReference type="ARBA" id="ARBA00022753"/>
    </source>
</evidence>
<reference evidence="10" key="1">
    <citation type="submission" date="2020-04" db="EMBL/GenBank/DDBJ databases">
        <authorList>
            <person name="Neveu A P."/>
        </authorList>
    </citation>
    <scope>NUCLEOTIDE SEQUENCE</scope>
    <source>
        <tissue evidence="10">Whole embryo</tissue>
    </source>
</reference>
<evidence type="ECO:0000259" key="9">
    <source>
        <dbReference type="PROSITE" id="PS51511"/>
    </source>
</evidence>
<evidence type="ECO:0000256" key="2">
    <source>
        <dbReference type="ARBA" id="ARBA00004626"/>
    </source>
</evidence>
<dbReference type="InterPro" id="IPR057316">
    <property type="entry name" value="Rab11-FIP3/4_dom"/>
</dbReference>
<keyword evidence="5" id="KW-0967">Endosome</keyword>
<evidence type="ECO:0000313" key="10">
    <source>
        <dbReference type="EMBL" id="CAB3265355.1"/>
    </source>
</evidence>
<proteinExistence type="evidence at transcript level"/>
<dbReference type="GO" id="GO:0030139">
    <property type="term" value="C:endocytic vesicle"/>
    <property type="evidence" value="ECO:0007669"/>
    <property type="project" value="TreeGrafter"/>
</dbReference>
<dbReference type="SUPFAM" id="SSF144270">
    <property type="entry name" value="Eferin C-derminal domain-like"/>
    <property type="match status" value="1"/>
</dbReference>
<dbReference type="InterPro" id="IPR051977">
    <property type="entry name" value="Rab11-interacting_regulator"/>
</dbReference>
<accession>A0A6F9DR26</accession>
<keyword evidence="7" id="KW-0472">Membrane</keyword>
<dbReference type="PROSITE" id="PS51511">
    <property type="entry name" value="FIP_RBD"/>
    <property type="match status" value="1"/>
</dbReference>
<dbReference type="PANTHER" id="PTHR15726">
    <property type="entry name" value="RAB11-FAMILY INTERACTING PROTEIN"/>
    <property type="match status" value="1"/>
</dbReference>
<evidence type="ECO:0000256" key="8">
    <source>
        <dbReference type="SAM" id="MobiDB-lite"/>
    </source>
</evidence>
<dbReference type="Pfam" id="PF25450">
    <property type="entry name" value="Rab11-FIP3"/>
    <property type="match status" value="1"/>
</dbReference>
<comment type="subcellular location">
    <subcellularLocation>
        <location evidence="2">Cleavage furrow</location>
    </subcellularLocation>
    <subcellularLocation>
        <location evidence="1">Midbody</location>
    </subcellularLocation>
    <subcellularLocation>
        <location evidence="3">Recycling endosome membrane</location>
        <topology evidence="3">Peripheral membrane protein</topology>
    </subcellularLocation>
</comment>
<dbReference type="AlphaFoldDB" id="A0A6F9DR26"/>
<dbReference type="Pfam" id="PF09457">
    <property type="entry name" value="RBD-FIP"/>
    <property type="match status" value="1"/>
</dbReference>
<dbReference type="InterPro" id="IPR037245">
    <property type="entry name" value="FIP-RBD_C_sf"/>
</dbReference>
<dbReference type="GO" id="GO:0032456">
    <property type="term" value="P:endocytic recycling"/>
    <property type="evidence" value="ECO:0007669"/>
    <property type="project" value="TreeGrafter"/>
</dbReference>
<dbReference type="GO" id="GO:0055038">
    <property type="term" value="C:recycling endosome membrane"/>
    <property type="evidence" value="ECO:0007669"/>
    <property type="project" value="UniProtKB-SubCell"/>
</dbReference>
<dbReference type="SUPFAM" id="SSF47473">
    <property type="entry name" value="EF-hand"/>
    <property type="match status" value="1"/>
</dbReference>
<dbReference type="InterPro" id="IPR011992">
    <property type="entry name" value="EF-hand-dom_pair"/>
</dbReference>
<sequence>MATIGGDLQEVFDLCSPDGDGFIVTEYLANKLEHQFNDQTVDKIQEVLDPQRQGRISFEQFCGAVVELQNGPVIEIENLPNKNLPEDDASISDPENTYNEYDLVDEEVEANEMESFEAFGESPQKLSPVKTHEAAPPEYFVRRSSMRKSHRRSHSWNNRPGLALNQPSEPQLDDTSSVSSEYEDLSEKVEILQDHVSRLAEDKNLQAQYETVKRENQRLTSRVHELEEKVQDLIEQETRTQKNTKHQLEELRLKLSREKDLEIQVCQSRVDLLAQEKHRLEADLAQNASTLQEAKASSSRAQTKLEELTEQLVETNEEYRRLSQRFSNYQEKQEHEQEKLREEISQFQSMVASVQREKTDLEEEIAFMKIDPNSERLKAHVDDLKVENDQLKHTNEELNVQLAQNISDVRSLMCDDQSLAQEMSDATKDEVIEALKKQEQINEQLRDYLDRIILSVLERDPGILEIK</sequence>
<feature type="compositionally biased region" description="Polar residues" evidence="8">
    <location>
        <begin position="165"/>
        <end position="180"/>
    </location>
</feature>
<dbReference type="Gene3D" id="1.20.5.2440">
    <property type="match status" value="1"/>
</dbReference>
<evidence type="ECO:0000256" key="3">
    <source>
        <dbReference type="ARBA" id="ARBA00004654"/>
    </source>
</evidence>
<name>A0A6F9DR26_9ASCI</name>
<dbReference type="InterPro" id="IPR019018">
    <property type="entry name" value="Rab-bd_FIP-RBD"/>
</dbReference>
<protein>
    <submittedName>
        <fullName evidence="10">Rab11 family-interacting protein 3-like</fullName>
    </submittedName>
</protein>
<dbReference type="GO" id="GO:0032465">
    <property type="term" value="P:regulation of cytokinesis"/>
    <property type="evidence" value="ECO:0007669"/>
    <property type="project" value="TreeGrafter"/>
</dbReference>
<dbReference type="GO" id="GO:0032154">
    <property type="term" value="C:cleavage furrow"/>
    <property type="evidence" value="ECO:0007669"/>
    <property type="project" value="UniProtKB-SubCell"/>
</dbReference>
<evidence type="ECO:0000256" key="7">
    <source>
        <dbReference type="ARBA" id="ARBA00023136"/>
    </source>
</evidence>
<dbReference type="EMBL" id="LR789493">
    <property type="protein sequence ID" value="CAB3265355.1"/>
    <property type="molecule type" value="mRNA"/>
</dbReference>